<comment type="similarity">
    <text evidence="1">Belongs to the DNA mismatch repair MutS family.</text>
</comment>
<evidence type="ECO:0000313" key="6">
    <source>
        <dbReference type="EnsemblPlants" id="TuG1812S0001819000.01.T01"/>
    </source>
</evidence>
<evidence type="ECO:0000313" key="7">
    <source>
        <dbReference type="Proteomes" id="UP000015106"/>
    </source>
</evidence>
<dbReference type="GO" id="GO:0005634">
    <property type="term" value="C:nucleus"/>
    <property type="evidence" value="ECO:0007669"/>
    <property type="project" value="TreeGrafter"/>
</dbReference>
<dbReference type="PANTHER" id="PTHR11361:SF20">
    <property type="entry name" value="MUTS PROTEIN HOMOLOG 5"/>
    <property type="match status" value="1"/>
</dbReference>
<dbReference type="AlphaFoldDB" id="A0A8R7VCB2"/>
<dbReference type="InterPro" id="IPR000432">
    <property type="entry name" value="DNA_mismatch_repair_MutS_C"/>
</dbReference>
<name>A0A8R7VCB2_TRIUA</name>
<feature type="domain" description="DNA mismatch repair proteins mutS family" evidence="5">
    <location>
        <begin position="5"/>
        <end position="143"/>
    </location>
</feature>
<dbReference type="Gramene" id="TuG1812S0001819000.01.T01">
    <property type="protein sequence ID" value="TuG1812S0001819000.01.T01"/>
    <property type="gene ID" value="TuG1812S0001819000.01"/>
</dbReference>
<dbReference type="GO" id="GO:0140664">
    <property type="term" value="F:ATP-dependent DNA damage sensor activity"/>
    <property type="evidence" value="ECO:0007669"/>
    <property type="project" value="InterPro"/>
</dbReference>
<dbReference type="Gene3D" id="3.40.50.300">
    <property type="entry name" value="P-loop containing nucleotide triphosphate hydrolases"/>
    <property type="match status" value="1"/>
</dbReference>
<protein>
    <recommendedName>
        <fullName evidence="5">DNA mismatch repair proteins mutS family domain-containing protein</fullName>
    </recommendedName>
</protein>
<dbReference type="GO" id="GO:0030983">
    <property type="term" value="F:mismatched DNA binding"/>
    <property type="evidence" value="ECO:0007669"/>
    <property type="project" value="InterPro"/>
</dbReference>
<dbReference type="GO" id="GO:0051026">
    <property type="term" value="P:chiasma assembly"/>
    <property type="evidence" value="ECO:0007669"/>
    <property type="project" value="TreeGrafter"/>
</dbReference>
<dbReference type="PANTHER" id="PTHR11361">
    <property type="entry name" value="DNA MISMATCH REPAIR PROTEIN MUTS FAMILY MEMBER"/>
    <property type="match status" value="1"/>
</dbReference>
<dbReference type="InterPro" id="IPR027417">
    <property type="entry name" value="P-loop_NTPase"/>
</dbReference>
<proteinExistence type="inferred from homology"/>
<keyword evidence="4" id="KW-0238">DNA-binding</keyword>
<keyword evidence="7" id="KW-1185">Reference proteome</keyword>
<evidence type="ECO:0000259" key="5">
    <source>
        <dbReference type="Pfam" id="PF00488"/>
    </source>
</evidence>
<evidence type="ECO:0000256" key="2">
    <source>
        <dbReference type="ARBA" id="ARBA00022741"/>
    </source>
</evidence>
<accession>A0A8R7VCB2</accession>
<dbReference type="Proteomes" id="UP000015106">
    <property type="component" value="Unassembled WGS sequence"/>
</dbReference>
<evidence type="ECO:0000256" key="3">
    <source>
        <dbReference type="ARBA" id="ARBA00022840"/>
    </source>
</evidence>
<dbReference type="GO" id="GO:0005524">
    <property type="term" value="F:ATP binding"/>
    <property type="evidence" value="ECO:0007669"/>
    <property type="project" value="UniProtKB-KW"/>
</dbReference>
<keyword evidence="2" id="KW-0547">Nucleotide-binding</keyword>
<organism evidence="6 7">
    <name type="scientific">Triticum urartu</name>
    <name type="common">Red wild einkorn</name>
    <name type="synonym">Crithodium urartu</name>
    <dbReference type="NCBI Taxonomy" id="4572"/>
    <lineage>
        <taxon>Eukaryota</taxon>
        <taxon>Viridiplantae</taxon>
        <taxon>Streptophyta</taxon>
        <taxon>Embryophyta</taxon>
        <taxon>Tracheophyta</taxon>
        <taxon>Spermatophyta</taxon>
        <taxon>Magnoliopsida</taxon>
        <taxon>Liliopsida</taxon>
        <taxon>Poales</taxon>
        <taxon>Poaceae</taxon>
        <taxon>BOP clade</taxon>
        <taxon>Pooideae</taxon>
        <taxon>Triticodae</taxon>
        <taxon>Triticeae</taxon>
        <taxon>Triticinae</taxon>
        <taxon>Triticum</taxon>
    </lineage>
</organism>
<keyword evidence="3" id="KW-0067">ATP-binding</keyword>
<evidence type="ECO:0000256" key="1">
    <source>
        <dbReference type="ARBA" id="ARBA00006271"/>
    </source>
</evidence>
<sequence length="167" mass="18779">MGNKSMTTEKSTIMIYLHQVGTRLRNATLRSLCLLDRFSTGTLTEDCIGGTIIHFANYGYPPKVLLLTHLPKIFAKNYLPQSERIKCCTMSVLNPDGQTSNKNIISLRLVPGHERLCFGLHCAQLASVPGDDIQRAASVLEDIHPKRPVRRKICYNLAARDWQKQEA</sequence>
<dbReference type="GO" id="GO:0006298">
    <property type="term" value="P:mismatch repair"/>
    <property type="evidence" value="ECO:0007669"/>
    <property type="project" value="InterPro"/>
</dbReference>
<reference evidence="7" key="1">
    <citation type="journal article" date="2013" name="Nature">
        <title>Draft genome of the wheat A-genome progenitor Triticum urartu.</title>
        <authorList>
            <person name="Ling H.Q."/>
            <person name="Zhao S."/>
            <person name="Liu D."/>
            <person name="Wang J."/>
            <person name="Sun H."/>
            <person name="Zhang C."/>
            <person name="Fan H."/>
            <person name="Li D."/>
            <person name="Dong L."/>
            <person name="Tao Y."/>
            <person name="Gao C."/>
            <person name="Wu H."/>
            <person name="Li Y."/>
            <person name="Cui Y."/>
            <person name="Guo X."/>
            <person name="Zheng S."/>
            <person name="Wang B."/>
            <person name="Yu K."/>
            <person name="Liang Q."/>
            <person name="Yang W."/>
            <person name="Lou X."/>
            <person name="Chen J."/>
            <person name="Feng M."/>
            <person name="Jian J."/>
            <person name="Zhang X."/>
            <person name="Luo G."/>
            <person name="Jiang Y."/>
            <person name="Liu J."/>
            <person name="Wang Z."/>
            <person name="Sha Y."/>
            <person name="Zhang B."/>
            <person name="Wu H."/>
            <person name="Tang D."/>
            <person name="Shen Q."/>
            <person name="Xue P."/>
            <person name="Zou S."/>
            <person name="Wang X."/>
            <person name="Liu X."/>
            <person name="Wang F."/>
            <person name="Yang Y."/>
            <person name="An X."/>
            <person name="Dong Z."/>
            <person name="Zhang K."/>
            <person name="Zhang X."/>
            <person name="Luo M.C."/>
            <person name="Dvorak J."/>
            <person name="Tong Y."/>
            <person name="Wang J."/>
            <person name="Yang H."/>
            <person name="Li Z."/>
            <person name="Wang D."/>
            <person name="Zhang A."/>
            <person name="Wang J."/>
        </authorList>
    </citation>
    <scope>NUCLEOTIDE SEQUENCE</scope>
    <source>
        <strain evidence="7">cv. G1812</strain>
    </source>
</reference>
<dbReference type="Pfam" id="PF00488">
    <property type="entry name" value="MutS_V"/>
    <property type="match status" value="1"/>
</dbReference>
<reference evidence="6" key="2">
    <citation type="submission" date="2022-06" db="UniProtKB">
        <authorList>
            <consortium name="EnsemblPlants"/>
        </authorList>
    </citation>
    <scope>IDENTIFICATION</scope>
</reference>
<dbReference type="EnsemblPlants" id="TuG1812S0001819000.01.T01">
    <property type="protein sequence ID" value="TuG1812S0001819000.01.T01"/>
    <property type="gene ID" value="TuG1812S0001819000.01"/>
</dbReference>
<evidence type="ECO:0000256" key="4">
    <source>
        <dbReference type="ARBA" id="ARBA00023125"/>
    </source>
</evidence>
<dbReference type="InterPro" id="IPR045076">
    <property type="entry name" value="MutS"/>
</dbReference>